<keyword evidence="3" id="KW-1185">Reference proteome</keyword>
<evidence type="ECO:0000313" key="2">
    <source>
        <dbReference type="EMBL" id="MFD1466535.1"/>
    </source>
</evidence>
<dbReference type="Proteomes" id="UP001597244">
    <property type="component" value="Unassembled WGS sequence"/>
</dbReference>
<feature type="transmembrane region" description="Helical" evidence="1">
    <location>
        <begin position="63"/>
        <end position="85"/>
    </location>
</feature>
<protein>
    <submittedName>
        <fullName evidence="2">DUF4064 domain-containing protein</fullName>
    </submittedName>
</protein>
<evidence type="ECO:0000256" key="1">
    <source>
        <dbReference type="SAM" id="Phobius"/>
    </source>
</evidence>
<organism evidence="2 3">
    <name type="scientific">Lapidilactobacillus mulanensis</name>
    <dbReference type="NCBI Taxonomy" id="2485999"/>
    <lineage>
        <taxon>Bacteria</taxon>
        <taxon>Bacillati</taxon>
        <taxon>Bacillota</taxon>
        <taxon>Bacilli</taxon>
        <taxon>Lactobacillales</taxon>
        <taxon>Lactobacillaceae</taxon>
        <taxon>Lapidilactobacillus</taxon>
    </lineage>
</organism>
<comment type="caution">
    <text evidence="2">The sequence shown here is derived from an EMBL/GenBank/DDBJ whole genome shotgun (WGS) entry which is preliminary data.</text>
</comment>
<keyword evidence="1" id="KW-1133">Transmembrane helix</keyword>
<keyword evidence="1" id="KW-0812">Transmembrane</keyword>
<name>A0ABW4DPI4_9LACO</name>
<feature type="transmembrane region" description="Helical" evidence="1">
    <location>
        <begin position="7"/>
        <end position="26"/>
    </location>
</feature>
<proteinExistence type="predicted"/>
<reference evidence="3" key="1">
    <citation type="journal article" date="2019" name="Int. J. Syst. Evol. Microbiol.">
        <title>The Global Catalogue of Microorganisms (GCM) 10K type strain sequencing project: providing services to taxonomists for standard genome sequencing and annotation.</title>
        <authorList>
            <consortium name="The Broad Institute Genomics Platform"/>
            <consortium name="The Broad Institute Genome Sequencing Center for Infectious Disease"/>
            <person name="Wu L."/>
            <person name="Ma J."/>
        </authorList>
    </citation>
    <scope>NUCLEOTIDE SEQUENCE [LARGE SCALE GENOMIC DNA]</scope>
    <source>
        <strain evidence="3">CCM 8951</strain>
    </source>
</reference>
<gene>
    <name evidence="2" type="ORF">ACFQ4L_10720</name>
</gene>
<keyword evidence="1" id="KW-0472">Membrane</keyword>
<accession>A0ABW4DPI4</accession>
<feature type="transmembrane region" description="Helical" evidence="1">
    <location>
        <begin position="97"/>
        <end position="121"/>
    </location>
</feature>
<sequence length="142" mass="15655">MNRRLEMIIGYIGAAIVLIFLGGFTVSMNSLTVKQYQRIVYPIFKNYLAGTTPKSGLQLFQTLGTWFGVTVVIVLALVAFTNLLLRSNKNKYLTGGLYFLIGVITLLGSQLLAYPIAFIFFVNAALCIFRKGAQLDATSENS</sequence>
<evidence type="ECO:0000313" key="3">
    <source>
        <dbReference type="Proteomes" id="UP001597244"/>
    </source>
</evidence>
<dbReference type="EMBL" id="JBHTOF010000104">
    <property type="protein sequence ID" value="MFD1466535.1"/>
    <property type="molecule type" value="Genomic_DNA"/>
</dbReference>
<dbReference type="RefSeq" id="WP_125577001.1">
    <property type="nucleotide sequence ID" value="NZ_JBHTOF010000104.1"/>
</dbReference>